<feature type="region of interest" description="Disordered" evidence="1">
    <location>
        <begin position="1"/>
        <end position="35"/>
    </location>
</feature>
<dbReference type="InterPro" id="IPR046533">
    <property type="entry name" value="DUF6598"/>
</dbReference>
<proteinExistence type="predicted"/>
<dbReference type="Pfam" id="PF20241">
    <property type="entry name" value="DUF6598"/>
    <property type="match status" value="1"/>
</dbReference>
<name>A0A3L6T4B7_PANMI</name>
<sequence length="260" mass="28192">MDRVADVLGRRRRPEKNEPAEDNGGRTLVAGGAGASGQWRQKTYTGREDTLALTDPSRGFAVTCSMFFEIDLRTVDAGSGEAAVLSRGVIEHNACVSDGKLATKLLESWRSTVRLAYTPVPFATIATLTASVLHGARLVSPAGWSPGPAGTGTRSSPPRQRSAGYVDGARSRWVRRVLALSRRLVAVPVDEKLVIRVHVEDDSGGRGAACFEGTLGHLDDWRLFCHGSYMLEVKAEWNGKHDAEGRVRGRWASGRTRLLL</sequence>
<evidence type="ECO:0000256" key="1">
    <source>
        <dbReference type="SAM" id="MobiDB-lite"/>
    </source>
</evidence>
<dbReference type="PANTHER" id="PTHR33065">
    <property type="entry name" value="OS07G0486400 PROTEIN"/>
    <property type="match status" value="1"/>
</dbReference>
<evidence type="ECO:0000259" key="2">
    <source>
        <dbReference type="Pfam" id="PF20241"/>
    </source>
</evidence>
<feature type="region of interest" description="Disordered" evidence="1">
    <location>
        <begin position="144"/>
        <end position="164"/>
    </location>
</feature>
<dbReference type="STRING" id="4540.A0A3L6T4B7"/>
<feature type="domain" description="DUF6598" evidence="2">
    <location>
        <begin position="45"/>
        <end position="234"/>
    </location>
</feature>
<protein>
    <recommendedName>
        <fullName evidence="2">DUF6598 domain-containing protein</fullName>
    </recommendedName>
</protein>
<keyword evidence="4" id="KW-1185">Reference proteome</keyword>
<evidence type="ECO:0000313" key="3">
    <source>
        <dbReference type="EMBL" id="RLN30458.1"/>
    </source>
</evidence>
<organism evidence="3 4">
    <name type="scientific">Panicum miliaceum</name>
    <name type="common">Proso millet</name>
    <name type="synonym">Broomcorn millet</name>
    <dbReference type="NCBI Taxonomy" id="4540"/>
    <lineage>
        <taxon>Eukaryota</taxon>
        <taxon>Viridiplantae</taxon>
        <taxon>Streptophyta</taxon>
        <taxon>Embryophyta</taxon>
        <taxon>Tracheophyta</taxon>
        <taxon>Spermatophyta</taxon>
        <taxon>Magnoliopsida</taxon>
        <taxon>Liliopsida</taxon>
        <taxon>Poales</taxon>
        <taxon>Poaceae</taxon>
        <taxon>PACMAD clade</taxon>
        <taxon>Panicoideae</taxon>
        <taxon>Panicodae</taxon>
        <taxon>Paniceae</taxon>
        <taxon>Panicinae</taxon>
        <taxon>Panicum</taxon>
        <taxon>Panicum sect. Panicum</taxon>
    </lineage>
</organism>
<dbReference type="AlphaFoldDB" id="A0A3L6T4B7"/>
<feature type="compositionally biased region" description="Basic and acidic residues" evidence="1">
    <location>
        <begin position="1"/>
        <end position="19"/>
    </location>
</feature>
<accession>A0A3L6T4B7</accession>
<dbReference type="EMBL" id="PQIB02000003">
    <property type="protein sequence ID" value="RLN30458.1"/>
    <property type="molecule type" value="Genomic_DNA"/>
</dbReference>
<dbReference type="Proteomes" id="UP000275267">
    <property type="component" value="Unassembled WGS sequence"/>
</dbReference>
<dbReference type="PANTHER" id="PTHR33065:SF187">
    <property type="entry name" value="DUF6598 DOMAIN-CONTAINING PROTEIN"/>
    <property type="match status" value="1"/>
</dbReference>
<gene>
    <name evidence="3" type="ORF">C2845_PM05G28120</name>
</gene>
<evidence type="ECO:0000313" key="4">
    <source>
        <dbReference type="Proteomes" id="UP000275267"/>
    </source>
</evidence>
<reference evidence="4" key="1">
    <citation type="journal article" date="2019" name="Nat. Commun.">
        <title>The genome of broomcorn millet.</title>
        <authorList>
            <person name="Zou C."/>
            <person name="Miki D."/>
            <person name="Li D."/>
            <person name="Tang Q."/>
            <person name="Xiao L."/>
            <person name="Rajput S."/>
            <person name="Deng P."/>
            <person name="Jia W."/>
            <person name="Huang R."/>
            <person name="Zhang M."/>
            <person name="Sun Y."/>
            <person name="Hu J."/>
            <person name="Fu X."/>
            <person name="Schnable P.S."/>
            <person name="Li F."/>
            <person name="Zhang H."/>
            <person name="Feng B."/>
            <person name="Zhu X."/>
            <person name="Liu R."/>
            <person name="Schnable J.C."/>
            <person name="Zhu J.-K."/>
            <person name="Zhang H."/>
        </authorList>
    </citation>
    <scope>NUCLEOTIDE SEQUENCE [LARGE SCALE GENOMIC DNA]</scope>
</reference>
<comment type="caution">
    <text evidence="3">The sequence shown here is derived from an EMBL/GenBank/DDBJ whole genome shotgun (WGS) entry which is preliminary data.</text>
</comment>